<dbReference type="RefSeq" id="WP_006719997.1">
    <property type="nucleotide sequence ID" value="NZ_DS995474.1"/>
</dbReference>
<dbReference type="InterPro" id="IPR047767">
    <property type="entry name" value="PSP1-like"/>
</dbReference>
<reference evidence="3 4" key="2">
    <citation type="submission" date="2008-10" db="EMBL/GenBank/DDBJ databases">
        <authorList>
            <person name="Fulton L."/>
            <person name="Clifton S."/>
            <person name="Fulton B."/>
            <person name="Xu J."/>
            <person name="Minx P."/>
            <person name="Pepin K.H."/>
            <person name="Johnson M."/>
            <person name="Thiruvilangam P."/>
            <person name="Bhonagiri V."/>
            <person name="Nash W.E."/>
            <person name="Mardis E.R."/>
            <person name="Wilson R.K."/>
        </authorList>
    </citation>
    <scope>NUCLEOTIDE SEQUENCE [LARGE SCALE GENOMIC DNA]</scope>
    <source>
        <strain evidence="3 4">DSM 13279</strain>
    </source>
</reference>
<evidence type="ECO:0000256" key="1">
    <source>
        <dbReference type="SAM" id="MobiDB-lite"/>
    </source>
</evidence>
<dbReference type="GO" id="GO:0005737">
    <property type="term" value="C:cytoplasm"/>
    <property type="evidence" value="ECO:0007669"/>
    <property type="project" value="TreeGrafter"/>
</dbReference>
<organism evidence="3 4">
    <name type="scientific">Collinsella stercoris DSM 13279</name>
    <dbReference type="NCBI Taxonomy" id="445975"/>
    <lineage>
        <taxon>Bacteria</taxon>
        <taxon>Bacillati</taxon>
        <taxon>Actinomycetota</taxon>
        <taxon>Coriobacteriia</taxon>
        <taxon>Coriobacteriales</taxon>
        <taxon>Coriobacteriaceae</taxon>
        <taxon>Collinsella</taxon>
    </lineage>
</organism>
<dbReference type="PANTHER" id="PTHR43830">
    <property type="entry name" value="PROTEIN PSP1"/>
    <property type="match status" value="1"/>
</dbReference>
<evidence type="ECO:0000313" key="4">
    <source>
        <dbReference type="Proteomes" id="UP000003560"/>
    </source>
</evidence>
<dbReference type="EMBL" id="ABXJ01000017">
    <property type="protein sequence ID" value="EEA91451.1"/>
    <property type="molecule type" value="Genomic_DNA"/>
</dbReference>
<dbReference type="PANTHER" id="PTHR43830:SF3">
    <property type="entry name" value="PROTEIN PSP1"/>
    <property type="match status" value="1"/>
</dbReference>
<evidence type="ECO:0000259" key="2">
    <source>
        <dbReference type="PROSITE" id="PS51411"/>
    </source>
</evidence>
<dbReference type="AlphaFoldDB" id="B6G8E4"/>
<protein>
    <submittedName>
        <fullName evidence="3">PSP1 C-terminal domain protein</fullName>
    </submittedName>
</protein>
<dbReference type="PROSITE" id="PS51411">
    <property type="entry name" value="PSP1_C"/>
    <property type="match status" value="1"/>
</dbReference>
<feature type="region of interest" description="Disordered" evidence="1">
    <location>
        <begin position="309"/>
        <end position="407"/>
    </location>
</feature>
<sequence length="407" mass="45214">MPIVVPVKFAFAARELWFDPRDLDILEGDHAICSTERGTEIGLVTADPFEVEPEELAAPLKPVLRIATDADLDRADELADAGEDAMFDFRRLVEKNGLDMKPVGVEYLFGGEKAVFYFAAEDRVDFRQLVKDLSAHFHVRVDMRQIGVRDETRLQGGYATCGQELCCTRFGGQFEPVSIRMAKEQDLPLNSAKISGVCGRLMCCLRYEFEAYKDFKSRAPKKKTLIDTPLGKARIMEYSTPREQLVLRLESGKVFRVNLSDMSCTSENKERCEQQKCACRPDCVTRDVLERLDSPDLQLALMELDRKNGVDVGDGLSTADRIVASGPTPRRKRMREEEAAKFESAASGKSGRGRKGSSAPASASAKGKAQGKNDVTGEELPGRRRRRRPAEGDERASMPAASDDMTT</sequence>
<proteinExistence type="predicted"/>
<dbReference type="Pfam" id="PF04468">
    <property type="entry name" value="PSP1"/>
    <property type="match status" value="1"/>
</dbReference>
<dbReference type="InterPro" id="IPR007557">
    <property type="entry name" value="PSP1_C"/>
</dbReference>
<feature type="non-terminal residue" evidence="3">
    <location>
        <position position="407"/>
    </location>
</feature>
<dbReference type="HOGENOM" id="CLU_033149_2_7_11"/>
<name>B6G8E4_9ACTN</name>
<dbReference type="Proteomes" id="UP000003560">
    <property type="component" value="Unassembled WGS sequence"/>
</dbReference>
<dbReference type="STRING" id="445975.COLSTE_00334"/>
<evidence type="ECO:0000313" key="3">
    <source>
        <dbReference type="EMBL" id="EEA91451.1"/>
    </source>
</evidence>
<feature type="domain" description="PSP1 C-terminal" evidence="2">
    <location>
        <begin position="61"/>
        <end position="146"/>
    </location>
</feature>
<gene>
    <name evidence="3" type="ORF">COLSTE_00334</name>
</gene>
<dbReference type="eggNOG" id="COG1774">
    <property type="taxonomic scope" value="Bacteria"/>
</dbReference>
<comment type="caution">
    <text evidence="3">The sequence shown here is derived from an EMBL/GenBank/DDBJ whole genome shotgun (WGS) entry which is preliminary data.</text>
</comment>
<accession>B6G8E4</accession>
<dbReference type="NCBIfam" id="NF041131">
    <property type="entry name" value="RicT_YaaT_fam"/>
    <property type="match status" value="1"/>
</dbReference>
<reference evidence="3 4" key="1">
    <citation type="submission" date="2008-10" db="EMBL/GenBank/DDBJ databases">
        <title>Draft genome sequence of Collinsella stercoris (DSM 13279).</title>
        <authorList>
            <person name="Sudarsanam P."/>
            <person name="Ley R."/>
            <person name="Guruge J."/>
            <person name="Turnbaugh P.J."/>
            <person name="Mahowald M."/>
            <person name="Liep D."/>
            <person name="Gordon J."/>
        </authorList>
    </citation>
    <scope>NUCLEOTIDE SEQUENCE [LARGE SCALE GENOMIC DNA]</scope>
    <source>
        <strain evidence="3 4">DSM 13279</strain>
    </source>
</reference>
<feature type="compositionally biased region" description="Low complexity" evidence="1">
    <location>
        <begin position="356"/>
        <end position="372"/>
    </location>
</feature>
<keyword evidence="4" id="KW-1185">Reference proteome</keyword>